<evidence type="ECO:0000256" key="3">
    <source>
        <dbReference type="ARBA" id="ARBA00023125"/>
    </source>
</evidence>
<dbReference type="Pfam" id="PF01420">
    <property type="entry name" value="Methylase_S"/>
    <property type="match status" value="1"/>
</dbReference>
<gene>
    <name evidence="5" type="ORF">SAMN05421828_1474</name>
</gene>
<evidence type="ECO:0000313" key="5">
    <source>
        <dbReference type="EMBL" id="SIR52899.1"/>
    </source>
</evidence>
<dbReference type="RefSeq" id="WP_029313976.1">
    <property type="nucleotide sequence ID" value="NZ_FTNE01000047.1"/>
</dbReference>
<organism evidence="5 6">
    <name type="scientific">Acidiphilium rubrum</name>
    <dbReference type="NCBI Taxonomy" id="526"/>
    <lineage>
        <taxon>Bacteria</taxon>
        <taxon>Pseudomonadati</taxon>
        <taxon>Pseudomonadota</taxon>
        <taxon>Alphaproteobacteria</taxon>
        <taxon>Acetobacterales</taxon>
        <taxon>Acidocellaceae</taxon>
        <taxon>Acidiphilium</taxon>
    </lineage>
</organism>
<accession>A0A8G2FF50</accession>
<keyword evidence="2" id="KW-0680">Restriction system</keyword>
<sequence>MLQKAVSSLAIQHVPLANLVLGVSTRNPATKPDDKFTYVDLSAVDQERKVIIGARVLVGSDAPSRARQVISTDDVLVSTVRPNLNGVARVPDQYDDAIASTGFCVLRPKKEFLDPLYLFYWVRSPTFAAEMTRRATGASYPAVSDRIVQQSLIPLPSLHEQRRIAAILDQADALRTKRREALAKLDEMAQAIFVETFGHLAAKDGLAFGEGVEEFRYGTSNKSGDSGFPTLRIPNVVGGIIDLGDTKRVEVTQAELRRLRLEIGDVLFVRTNGNPNYVGRCAVFTKSLVTDSSYAPETFIFASYLIRARLKLNVFDPVFVRSYLSSHDGRMQLREVAKTSAGQFNVNIDGLSSLKLPRATLEQQKFYTKRMEVLESIKTEHSQQLNTLDALFSSLQHRAFSGSL</sequence>
<dbReference type="Gene3D" id="3.90.220.20">
    <property type="entry name" value="DNA methylase specificity domains"/>
    <property type="match status" value="2"/>
</dbReference>
<dbReference type="EMBL" id="FTNE01000047">
    <property type="protein sequence ID" value="SIR52899.1"/>
    <property type="molecule type" value="Genomic_DNA"/>
</dbReference>
<evidence type="ECO:0000256" key="2">
    <source>
        <dbReference type="ARBA" id="ARBA00022747"/>
    </source>
</evidence>
<name>A0A8G2FF50_ACIRU</name>
<reference evidence="5 6" key="1">
    <citation type="submission" date="2017-01" db="EMBL/GenBank/DDBJ databases">
        <authorList>
            <person name="Varghese N."/>
            <person name="Submissions S."/>
        </authorList>
    </citation>
    <scope>NUCLEOTIDE SEQUENCE [LARGE SCALE GENOMIC DNA]</scope>
    <source>
        <strain evidence="5 6">ATCC 35905</strain>
    </source>
</reference>
<comment type="caution">
    <text evidence="5">The sequence shown here is derived from an EMBL/GenBank/DDBJ whole genome shotgun (WGS) entry which is preliminary data.</text>
</comment>
<dbReference type="InterPro" id="IPR052021">
    <property type="entry name" value="Type-I_RS_S_subunit"/>
</dbReference>
<evidence type="ECO:0000256" key="1">
    <source>
        <dbReference type="ARBA" id="ARBA00010923"/>
    </source>
</evidence>
<dbReference type="OrthoDB" id="164285at2"/>
<dbReference type="InterPro" id="IPR044946">
    <property type="entry name" value="Restrct_endonuc_typeI_TRD_sf"/>
</dbReference>
<keyword evidence="6" id="KW-1185">Reference proteome</keyword>
<evidence type="ECO:0000313" key="6">
    <source>
        <dbReference type="Proteomes" id="UP000186308"/>
    </source>
</evidence>
<dbReference type="PANTHER" id="PTHR30408:SF12">
    <property type="entry name" value="TYPE I RESTRICTION ENZYME MJAVIII SPECIFICITY SUBUNIT"/>
    <property type="match status" value="1"/>
</dbReference>
<evidence type="ECO:0000259" key="4">
    <source>
        <dbReference type="Pfam" id="PF01420"/>
    </source>
</evidence>
<dbReference type="GO" id="GO:0009307">
    <property type="term" value="P:DNA restriction-modification system"/>
    <property type="evidence" value="ECO:0007669"/>
    <property type="project" value="UniProtKB-KW"/>
</dbReference>
<dbReference type="GO" id="GO:0003677">
    <property type="term" value="F:DNA binding"/>
    <property type="evidence" value="ECO:0007669"/>
    <property type="project" value="UniProtKB-KW"/>
</dbReference>
<dbReference type="Proteomes" id="UP000186308">
    <property type="component" value="Unassembled WGS sequence"/>
</dbReference>
<protein>
    <submittedName>
        <fullName evidence="5">Type I restriction enzyme, S subunit</fullName>
    </submittedName>
</protein>
<dbReference type="CDD" id="cd17517">
    <property type="entry name" value="RMtype1_S_EcoKI_StySPI-TRD2-CR2_like"/>
    <property type="match status" value="1"/>
</dbReference>
<feature type="domain" description="Type I restriction modification DNA specificity" evidence="4">
    <location>
        <begin position="89"/>
        <end position="180"/>
    </location>
</feature>
<proteinExistence type="inferred from homology"/>
<dbReference type="PANTHER" id="PTHR30408">
    <property type="entry name" value="TYPE-1 RESTRICTION ENZYME ECOKI SPECIFICITY PROTEIN"/>
    <property type="match status" value="1"/>
</dbReference>
<dbReference type="InterPro" id="IPR000055">
    <property type="entry name" value="Restrct_endonuc_typeI_TRD"/>
</dbReference>
<keyword evidence="3" id="KW-0238">DNA-binding</keyword>
<comment type="similarity">
    <text evidence="1">Belongs to the type-I restriction system S methylase family.</text>
</comment>
<dbReference type="SUPFAM" id="SSF116734">
    <property type="entry name" value="DNA methylase specificity domain"/>
    <property type="match status" value="2"/>
</dbReference>
<dbReference type="AlphaFoldDB" id="A0A8G2FF50"/>